<feature type="signal peptide" evidence="2">
    <location>
        <begin position="1"/>
        <end position="29"/>
    </location>
</feature>
<protein>
    <submittedName>
        <fullName evidence="3">LPXTG cell wall anchor domain-containing protein</fullName>
    </submittedName>
</protein>
<name>A0ABY2KG92_9STAP</name>
<reference evidence="3 4" key="1">
    <citation type="submission" date="2019-04" db="EMBL/GenBank/DDBJ databases">
        <title>Genomic characterization of Staphylococcus petrasii strains.</title>
        <authorList>
            <person name="Vrbovska V."/>
            <person name="Kovarovic V."/>
            <person name="Maslanova I."/>
            <person name="Indrakova A."/>
            <person name="Petras P."/>
            <person name="Sedo O."/>
            <person name="Svec P."/>
            <person name="Fisarova L."/>
            <person name="Sedlacek I."/>
            <person name="Doskar J."/>
            <person name="Pantucek R."/>
        </authorList>
    </citation>
    <scope>NUCLEOTIDE SEQUENCE [LARGE SCALE GENOMIC DNA]</scope>
    <source>
        <strain evidence="3 4">CCM 8421</strain>
    </source>
</reference>
<evidence type="ECO:0000256" key="1">
    <source>
        <dbReference type="SAM" id="MobiDB-lite"/>
    </source>
</evidence>
<dbReference type="NCBIfam" id="TIGR01167">
    <property type="entry name" value="LPXTG_anchor"/>
    <property type="match status" value="1"/>
</dbReference>
<dbReference type="EMBL" id="SRJF01000001">
    <property type="protein sequence ID" value="TGA81069.1"/>
    <property type="molecule type" value="Genomic_DNA"/>
</dbReference>
<comment type="caution">
    <text evidence="3">The sequence shown here is derived from an EMBL/GenBank/DDBJ whole genome shotgun (WGS) entry which is preliminary data.</text>
</comment>
<keyword evidence="4" id="KW-1185">Reference proteome</keyword>
<dbReference type="RefSeq" id="WP_103329714.1">
    <property type="nucleotide sequence ID" value="NZ_PPRD01000085.1"/>
</dbReference>
<feature type="compositionally biased region" description="Polar residues" evidence="1">
    <location>
        <begin position="222"/>
        <end position="242"/>
    </location>
</feature>
<dbReference type="Proteomes" id="UP000298482">
    <property type="component" value="Unassembled WGS sequence"/>
</dbReference>
<accession>A0ABY2KG92</accession>
<feature type="chain" id="PRO_5045542355" evidence="2">
    <location>
        <begin position="30"/>
        <end position="320"/>
    </location>
</feature>
<feature type="compositionally biased region" description="Polar residues" evidence="1">
    <location>
        <begin position="41"/>
        <end position="57"/>
    </location>
</feature>
<feature type="compositionally biased region" description="Low complexity" evidence="1">
    <location>
        <begin position="243"/>
        <end position="256"/>
    </location>
</feature>
<feature type="compositionally biased region" description="Polar residues" evidence="1">
    <location>
        <begin position="257"/>
        <end position="290"/>
    </location>
</feature>
<feature type="compositionally biased region" description="Polar residues" evidence="1">
    <location>
        <begin position="185"/>
        <end position="198"/>
    </location>
</feature>
<keyword evidence="2" id="KW-0732">Signal</keyword>
<evidence type="ECO:0000313" key="4">
    <source>
        <dbReference type="Proteomes" id="UP000298482"/>
    </source>
</evidence>
<evidence type="ECO:0000256" key="2">
    <source>
        <dbReference type="SAM" id="SignalP"/>
    </source>
</evidence>
<evidence type="ECO:0000313" key="3">
    <source>
        <dbReference type="EMBL" id="TGA81069.1"/>
    </source>
</evidence>
<proteinExistence type="predicted"/>
<feature type="compositionally biased region" description="Polar residues" evidence="1">
    <location>
        <begin position="101"/>
        <end position="111"/>
    </location>
</feature>
<feature type="region of interest" description="Disordered" evidence="1">
    <location>
        <begin position="41"/>
        <end position="290"/>
    </location>
</feature>
<sequence>MIKRGFKYAFGTTLVTSSLVLLSHGHAFAATNDTDSQFNPDANGNPITVQNNNNVDSGFNHDVDANNNVDPGFNHDVGNNTSENSEENTTDAEFNHDSDGNPITSKNNNNVDPGFNHDADGNPITSKNDNNVDPGFNHDANGNPITSSNHFPENNSPKTTPQDPSKSNAEENDMGFNGYPEQQGLVKQSNQQQDPSKSNAEDNDMGFNGYAEKQGLVKESNHQTSMPQQKQQESTTNTKAQQTTSNTNNVSNSTTTIQPNQSTTLSKQTSHSQQVNGATAQSTLPKSGESDTNTPLYVGLLALILGVSSLSLKSVITKKQ</sequence>
<gene>
    <name evidence="3" type="ORF">E2556_01770</name>
</gene>
<feature type="compositionally biased region" description="Polar residues" evidence="1">
    <location>
        <begin position="143"/>
        <end position="167"/>
    </location>
</feature>
<organism evidence="3 4">
    <name type="scientific">Staphylococcus croceilyticus</name>
    <dbReference type="NCBI Taxonomy" id="319942"/>
    <lineage>
        <taxon>Bacteria</taxon>
        <taxon>Bacillati</taxon>
        <taxon>Bacillota</taxon>
        <taxon>Bacilli</taxon>
        <taxon>Bacillales</taxon>
        <taxon>Staphylococcaceae</taxon>
        <taxon>Staphylococcus</taxon>
    </lineage>
</organism>